<reference evidence="1 2" key="1">
    <citation type="journal article" date="2019" name="Sci. Rep.">
        <title>Orb-weaving spider Araneus ventricosus genome elucidates the spidroin gene catalogue.</title>
        <authorList>
            <person name="Kono N."/>
            <person name="Nakamura H."/>
            <person name="Ohtoshi R."/>
            <person name="Moran D.A.P."/>
            <person name="Shinohara A."/>
            <person name="Yoshida Y."/>
            <person name="Fujiwara M."/>
            <person name="Mori M."/>
            <person name="Tomita M."/>
            <person name="Arakawa K."/>
        </authorList>
    </citation>
    <scope>NUCLEOTIDE SEQUENCE [LARGE SCALE GENOMIC DNA]</scope>
</reference>
<sequence length="74" mass="8308">MERTHIKSSFVGFAHRVAPLQNVFHKECFDADLNTDVLEVAKFVAKISISRKRLYSFVALLPSSKTARLGSLIT</sequence>
<proteinExistence type="predicted"/>
<evidence type="ECO:0000313" key="1">
    <source>
        <dbReference type="EMBL" id="GBL91131.1"/>
    </source>
</evidence>
<evidence type="ECO:0000313" key="2">
    <source>
        <dbReference type="Proteomes" id="UP000499080"/>
    </source>
</evidence>
<dbReference type="AlphaFoldDB" id="A0A4Y2BFV0"/>
<dbReference type="EMBL" id="BGPR01000076">
    <property type="protein sequence ID" value="GBL91131.1"/>
    <property type="molecule type" value="Genomic_DNA"/>
</dbReference>
<protein>
    <submittedName>
        <fullName evidence="1">Uncharacterized protein</fullName>
    </submittedName>
</protein>
<organism evidence="1 2">
    <name type="scientific">Araneus ventricosus</name>
    <name type="common">Orbweaver spider</name>
    <name type="synonym">Epeira ventricosa</name>
    <dbReference type="NCBI Taxonomy" id="182803"/>
    <lineage>
        <taxon>Eukaryota</taxon>
        <taxon>Metazoa</taxon>
        <taxon>Ecdysozoa</taxon>
        <taxon>Arthropoda</taxon>
        <taxon>Chelicerata</taxon>
        <taxon>Arachnida</taxon>
        <taxon>Araneae</taxon>
        <taxon>Araneomorphae</taxon>
        <taxon>Entelegynae</taxon>
        <taxon>Araneoidea</taxon>
        <taxon>Araneidae</taxon>
        <taxon>Araneus</taxon>
    </lineage>
</organism>
<keyword evidence="2" id="KW-1185">Reference proteome</keyword>
<dbReference type="Proteomes" id="UP000499080">
    <property type="component" value="Unassembled WGS sequence"/>
</dbReference>
<accession>A0A4Y2BFV0</accession>
<name>A0A4Y2BFV0_ARAVE</name>
<gene>
    <name evidence="1" type="ORF">AVEN_184491_1</name>
</gene>
<comment type="caution">
    <text evidence="1">The sequence shown here is derived from an EMBL/GenBank/DDBJ whole genome shotgun (WGS) entry which is preliminary data.</text>
</comment>